<dbReference type="Proteomes" id="UP000621390">
    <property type="component" value="Unassembled WGS sequence"/>
</dbReference>
<evidence type="ECO:0000313" key="2">
    <source>
        <dbReference type="EMBL" id="MBJ7316804.1"/>
    </source>
</evidence>
<accession>A0A8I1KK60</accession>
<gene>
    <name evidence="1" type="ORF">JHC10_01055</name>
    <name evidence="2" type="ORF">JHC11_12485</name>
</gene>
<sequence>MRLYLKATCINDDFFLDDDKFDSVYVELSPEYIETIKRLATFAKSERLASIHKFDNEGCWFLSPIVEGENIQSFHEIIDTYAQDNLVGVDDQRVEVTPSGFRFVCVPSNCPEDCEYRTEIISLTELNSGRDFIAK</sequence>
<evidence type="ECO:0000313" key="3">
    <source>
        <dbReference type="Proteomes" id="UP000621390"/>
    </source>
</evidence>
<name>A0A8I1KK60_9GAMM</name>
<organism evidence="2 3">
    <name type="scientific">Idiomarina abyssalis</name>
    <dbReference type="NCBI Taxonomy" id="86102"/>
    <lineage>
        <taxon>Bacteria</taxon>
        <taxon>Pseudomonadati</taxon>
        <taxon>Pseudomonadota</taxon>
        <taxon>Gammaproteobacteria</taxon>
        <taxon>Alteromonadales</taxon>
        <taxon>Idiomarinaceae</taxon>
        <taxon>Idiomarina</taxon>
    </lineage>
</organism>
<dbReference type="Proteomes" id="UP000655994">
    <property type="component" value="Unassembled WGS sequence"/>
</dbReference>
<protein>
    <submittedName>
        <fullName evidence="2">Uncharacterized protein</fullName>
    </submittedName>
</protein>
<comment type="caution">
    <text evidence="2">The sequence shown here is derived from an EMBL/GenBank/DDBJ whole genome shotgun (WGS) entry which is preliminary data.</text>
</comment>
<dbReference type="AlphaFoldDB" id="A0A8I1KK60"/>
<proteinExistence type="predicted"/>
<dbReference type="EMBL" id="JAEMOP010000009">
    <property type="protein sequence ID" value="MBJ7316804.1"/>
    <property type="molecule type" value="Genomic_DNA"/>
</dbReference>
<evidence type="ECO:0000313" key="4">
    <source>
        <dbReference type="Proteomes" id="UP000655994"/>
    </source>
</evidence>
<keyword evidence="4" id="KW-1185">Reference proteome</keyword>
<reference evidence="2 4" key="1">
    <citation type="submission" date="2020-09" db="EMBL/GenBank/DDBJ databases">
        <title>Draft Genomes of Bacterial Isolates from North Pond Shallow Sediments.</title>
        <authorList>
            <person name="Kiel Reese B."/>
            <person name="Mullis M."/>
            <person name="Weisend R.E."/>
        </authorList>
    </citation>
    <scope>NUCLEOTIDE SEQUENCE</scope>
    <source>
        <strain evidence="2">KJE-2</strain>
        <strain evidence="1 4">KJE-3</strain>
    </source>
</reference>
<dbReference type="EMBL" id="JAEMOS010000002">
    <property type="protein sequence ID" value="MBJ7265522.1"/>
    <property type="molecule type" value="Genomic_DNA"/>
</dbReference>
<evidence type="ECO:0000313" key="1">
    <source>
        <dbReference type="EMBL" id="MBJ7265522.1"/>
    </source>
</evidence>
<dbReference type="RefSeq" id="WP_199493370.1">
    <property type="nucleotide sequence ID" value="NZ_JAEMOP010000009.1"/>
</dbReference>